<feature type="transmembrane region" description="Helical" evidence="8">
    <location>
        <begin position="585"/>
        <end position="604"/>
    </location>
</feature>
<dbReference type="AlphaFoldDB" id="A0A418VFB8"/>
<comment type="caution">
    <text evidence="10">The sequence shown here is derived from an EMBL/GenBank/DDBJ whole genome shotgun (WGS) entry which is preliminary data.</text>
</comment>
<gene>
    <name evidence="10" type="ORF">D4Q52_11955</name>
</gene>
<keyword evidence="2" id="KW-0328">Glycosyltransferase</keyword>
<keyword evidence="4 8" id="KW-0812">Transmembrane</keyword>
<keyword evidence="5 8" id="KW-1133">Transmembrane helix</keyword>
<dbReference type="SUPFAM" id="SSF160246">
    <property type="entry name" value="EspE N-terminal domain-like"/>
    <property type="match status" value="1"/>
</dbReference>
<feature type="transmembrane region" description="Helical" evidence="8">
    <location>
        <begin position="611"/>
        <end position="633"/>
    </location>
</feature>
<dbReference type="Pfam" id="PF13632">
    <property type="entry name" value="Glyco_trans_2_3"/>
    <property type="match status" value="1"/>
</dbReference>
<keyword evidence="3 10" id="KW-0808">Transferase</keyword>
<dbReference type="InterPro" id="IPR001173">
    <property type="entry name" value="Glyco_trans_2-like"/>
</dbReference>
<evidence type="ECO:0000256" key="2">
    <source>
        <dbReference type="ARBA" id="ARBA00022676"/>
    </source>
</evidence>
<evidence type="ECO:0000256" key="3">
    <source>
        <dbReference type="ARBA" id="ARBA00022679"/>
    </source>
</evidence>
<protein>
    <submittedName>
        <fullName evidence="10">Glycosyltransferase</fullName>
    </submittedName>
</protein>
<organism evidence="10 11">
    <name type="scientific">Rhodopseudomonas palustris</name>
    <dbReference type="NCBI Taxonomy" id="1076"/>
    <lineage>
        <taxon>Bacteria</taxon>
        <taxon>Pseudomonadati</taxon>
        <taxon>Pseudomonadota</taxon>
        <taxon>Alphaproteobacteria</taxon>
        <taxon>Hyphomicrobiales</taxon>
        <taxon>Nitrobacteraceae</taxon>
        <taxon>Rhodopseudomonas</taxon>
    </lineage>
</organism>
<feature type="domain" description="Glycosyltransferase 2-like" evidence="9">
    <location>
        <begin position="372"/>
        <end position="559"/>
    </location>
</feature>
<dbReference type="InterPro" id="IPR050321">
    <property type="entry name" value="Glycosyltr_2/OpgH_subfam"/>
</dbReference>
<dbReference type="GO" id="GO:0016757">
    <property type="term" value="F:glycosyltransferase activity"/>
    <property type="evidence" value="ECO:0007669"/>
    <property type="project" value="UniProtKB-KW"/>
</dbReference>
<proteinExistence type="predicted"/>
<evidence type="ECO:0000256" key="5">
    <source>
        <dbReference type="ARBA" id="ARBA00022989"/>
    </source>
</evidence>
<dbReference type="Proteomes" id="UP000285523">
    <property type="component" value="Unassembled WGS sequence"/>
</dbReference>
<evidence type="ECO:0000256" key="8">
    <source>
        <dbReference type="SAM" id="Phobius"/>
    </source>
</evidence>
<dbReference type="SUPFAM" id="SSF53448">
    <property type="entry name" value="Nucleotide-diphospho-sugar transferases"/>
    <property type="match status" value="1"/>
</dbReference>
<feature type="transmembrane region" description="Helical" evidence="8">
    <location>
        <begin position="539"/>
        <end position="565"/>
    </location>
</feature>
<dbReference type="OrthoDB" id="7431422at2"/>
<dbReference type="PANTHER" id="PTHR43867:SF2">
    <property type="entry name" value="CELLULOSE SYNTHASE CATALYTIC SUBUNIT A [UDP-FORMING]"/>
    <property type="match status" value="1"/>
</dbReference>
<name>A0A418VFB8_RHOPL</name>
<evidence type="ECO:0000256" key="1">
    <source>
        <dbReference type="ARBA" id="ARBA00004141"/>
    </source>
</evidence>
<sequence>MVDRDRPEDDQVADGAAARWVERPRFLRYWMPAPPTVGKSEHQRGDCGRRIDDDAAPELACLRGVLAAGLLNAAARRAEDLGISAERVLIQWGVIDEDAYLSRLAGHLGIPLIDLTLIPRADCPLPDHQIAAAARAGVIPLRQHGELSHVVAPTVRFPARALCRRRAKWPTAPLRLTSAAALQHFLEQHGRVAIGRSAAFGLRRRWPMLSASTGERSATLWRQRLLRCALVTGGLAGVPWFAPAATATLLALWFIGFAGLRLIAGLWPIRPPRRRLRRLDETLPVYTLVAALYREAGTVADLVAALEALDYPHEKLDIILVLEPNDLATRAALARLKPRPHLRVLIAPPFGPQTKPKALNYALAFARGEILAVYDAEDRPEPGQLRAALDAFDQHGPATGCVQASLSIDNLTHSWLSRTFLAEYAGQFDLVLRGMTALRMPLPLGGTSNHFRVSVLRAVGGWDPFNVTEDADLGFRLARFGYGAAAFASTTFEEAPITLRNWLPQRTRWMKGFIQTWLVHMRHPLRLWREIGGRGIATLNLLVAGNVVTALAYPVLLGIVAIAAAGQVVPLPDWLQPERPAALHHLAFLTGYVATIVVGLAGLARRRRLRLAPVLLLTPLYWLCLSAAAWRAVWQFVWSPHYWEKTTHGVARRAQSPGSRQASATDSASDRRRPRRTSV</sequence>
<evidence type="ECO:0000256" key="6">
    <source>
        <dbReference type="ARBA" id="ARBA00023136"/>
    </source>
</evidence>
<accession>A0A418VFB8</accession>
<comment type="subcellular location">
    <subcellularLocation>
        <location evidence="1">Membrane</location>
        <topology evidence="1">Multi-pass membrane protein</topology>
    </subcellularLocation>
</comment>
<keyword evidence="6 8" id="KW-0472">Membrane</keyword>
<feature type="region of interest" description="Disordered" evidence="7">
    <location>
        <begin position="650"/>
        <end position="679"/>
    </location>
</feature>
<evidence type="ECO:0000313" key="10">
    <source>
        <dbReference type="EMBL" id="RJF74815.1"/>
    </source>
</evidence>
<dbReference type="GO" id="GO:0016020">
    <property type="term" value="C:membrane"/>
    <property type="evidence" value="ECO:0007669"/>
    <property type="project" value="UniProtKB-SubCell"/>
</dbReference>
<feature type="transmembrane region" description="Helical" evidence="8">
    <location>
        <begin position="225"/>
        <end position="242"/>
    </location>
</feature>
<evidence type="ECO:0000256" key="4">
    <source>
        <dbReference type="ARBA" id="ARBA00022692"/>
    </source>
</evidence>
<dbReference type="InterPro" id="IPR037257">
    <property type="entry name" value="T2SS_E_N_sf"/>
</dbReference>
<dbReference type="EMBL" id="QYYD01000010">
    <property type="protein sequence ID" value="RJF74815.1"/>
    <property type="molecule type" value="Genomic_DNA"/>
</dbReference>
<dbReference type="RefSeq" id="WP_119856768.1">
    <property type="nucleotide sequence ID" value="NZ_QYYD01000010.1"/>
</dbReference>
<feature type="transmembrane region" description="Helical" evidence="8">
    <location>
        <begin position="248"/>
        <end position="269"/>
    </location>
</feature>
<evidence type="ECO:0000259" key="9">
    <source>
        <dbReference type="Pfam" id="PF13632"/>
    </source>
</evidence>
<evidence type="ECO:0000313" key="11">
    <source>
        <dbReference type="Proteomes" id="UP000285523"/>
    </source>
</evidence>
<dbReference type="Gene3D" id="3.90.550.10">
    <property type="entry name" value="Spore Coat Polysaccharide Biosynthesis Protein SpsA, Chain A"/>
    <property type="match status" value="1"/>
</dbReference>
<reference evidence="10 11" key="1">
    <citation type="submission" date="2018-09" db="EMBL/GenBank/DDBJ databases">
        <title>Draft genome sequence of Rhodopseudomonas palustris 2.1.18.</title>
        <authorList>
            <person name="Robertson S.L."/>
            <person name="Meyer T.E."/>
            <person name="Kyndt J.A."/>
        </authorList>
    </citation>
    <scope>NUCLEOTIDE SEQUENCE [LARGE SCALE GENOMIC DNA]</scope>
    <source>
        <strain evidence="10 11">2.1.18</strain>
    </source>
</reference>
<feature type="compositionally biased region" description="Polar residues" evidence="7">
    <location>
        <begin position="656"/>
        <end position="667"/>
    </location>
</feature>
<evidence type="ECO:0000256" key="7">
    <source>
        <dbReference type="SAM" id="MobiDB-lite"/>
    </source>
</evidence>
<dbReference type="InterPro" id="IPR029044">
    <property type="entry name" value="Nucleotide-diphossugar_trans"/>
</dbReference>
<dbReference type="PANTHER" id="PTHR43867">
    <property type="entry name" value="CELLULOSE SYNTHASE CATALYTIC SUBUNIT A [UDP-FORMING]"/>
    <property type="match status" value="1"/>
</dbReference>